<proteinExistence type="predicted"/>
<reference evidence="1" key="1">
    <citation type="submission" date="2023-07" db="EMBL/GenBank/DDBJ databases">
        <title>Sorghum-associated microbial communities from plants grown in Nebraska, USA.</title>
        <authorList>
            <person name="Schachtman D."/>
        </authorList>
    </citation>
    <scope>NUCLEOTIDE SEQUENCE</scope>
    <source>
        <strain evidence="1">DS1061</strain>
    </source>
</reference>
<dbReference type="AlphaFoldDB" id="A0AB73IM55"/>
<dbReference type="EMBL" id="JAURTK010000014">
    <property type="protein sequence ID" value="MDP9650990.1"/>
    <property type="molecule type" value="Genomic_DNA"/>
</dbReference>
<comment type="caution">
    <text evidence="1">The sequence shown here is derived from an EMBL/GenBank/DDBJ whole genome shotgun (WGS) entry which is preliminary data.</text>
</comment>
<evidence type="ECO:0000313" key="2">
    <source>
        <dbReference type="Proteomes" id="UP001229486"/>
    </source>
</evidence>
<sequence>MLDMMQVPGGDNATLNVALQGGDIINVPDGARNRIFVLGEVNTPAMVHSPNIAGAVLLSTEFRLQPLDVVYVSASTSTSFGRVLEQVLPTLHAIYILDQTMR</sequence>
<gene>
    <name evidence="1" type="ORF">J2793_006465</name>
</gene>
<accession>A0AB73IM55</accession>
<name>A0AB73IM55_9BURK</name>
<evidence type="ECO:0000313" key="1">
    <source>
        <dbReference type="EMBL" id="MDP9650990.1"/>
    </source>
</evidence>
<dbReference type="Proteomes" id="UP001229486">
    <property type="component" value="Unassembled WGS sequence"/>
</dbReference>
<organism evidence="1 2">
    <name type="scientific">Paraburkholderia caledonica</name>
    <dbReference type="NCBI Taxonomy" id="134536"/>
    <lineage>
        <taxon>Bacteria</taxon>
        <taxon>Pseudomonadati</taxon>
        <taxon>Pseudomonadota</taxon>
        <taxon>Betaproteobacteria</taxon>
        <taxon>Burkholderiales</taxon>
        <taxon>Burkholderiaceae</taxon>
        <taxon>Paraburkholderia</taxon>
    </lineage>
</organism>
<dbReference type="RefSeq" id="WP_392395713.1">
    <property type="nucleotide sequence ID" value="NZ_JAURTK010000014.1"/>
</dbReference>
<protein>
    <submittedName>
        <fullName evidence="1">Uncharacterized protein</fullName>
    </submittedName>
</protein>